<dbReference type="InterPro" id="IPR019190">
    <property type="entry name" value="EXOV"/>
</dbReference>
<dbReference type="InParanoid" id="A0A165EDM3"/>
<evidence type="ECO:0008006" key="5">
    <source>
        <dbReference type="Google" id="ProtNLM"/>
    </source>
</evidence>
<dbReference type="OrthoDB" id="354769at2759"/>
<proteinExistence type="inferred from homology"/>
<evidence type="ECO:0000256" key="2">
    <source>
        <dbReference type="SAM" id="MobiDB-lite"/>
    </source>
</evidence>
<protein>
    <recommendedName>
        <fullName evidence="5">Exonuclease V</fullName>
    </recommendedName>
</protein>
<reference evidence="3 4" key="1">
    <citation type="journal article" date="2016" name="Mol. Biol. Evol.">
        <title>Comparative Genomics of Early-Diverging Mushroom-Forming Fungi Provides Insights into the Origins of Lignocellulose Decay Capabilities.</title>
        <authorList>
            <person name="Nagy L.G."/>
            <person name="Riley R."/>
            <person name="Tritt A."/>
            <person name="Adam C."/>
            <person name="Daum C."/>
            <person name="Floudas D."/>
            <person name="Sun H."/>
            <person name="Yadav J.S."/>
            <person name="Pangilinan J."/>
            <person name="Larsson K.H."/>
            <person name="Matsuura K."/>
            <person name="Barry K."/>
            <person name="Labutti K."/>
            <person name="Kuo R."/>
            <person name="Ohm R.A."/>
            <person name="Bhattacharya S.S."/>
            <person name="Shirouzu T."/>
            <person name="Yoshinaga Y."/>
            <person name="Martin F.M."/>
            <person name="Grigoriev I.V."/>
            <person name="Hibbett D.S."/>
        </authorList>
    </citation>
    <scope>NUCLEOTIDE SEQUENCE [LARGE SCALE GENOMIC DNA]</scope>
    <source>
        <strain evidence="3 4">HHB12733</strain>
    </source>
</reference>
<accession>A0A165EDM3</accession>
<dbReference type="Proteomes" id="UP000076842">
    <property type="component" value="Unassembled WGS sequence"/>
</dbReference>
<evidence type="ECO:0000313" key="4">
    <source>
        <dbReference type="Proteomes" id="UP000076842"/>
    </source>
</evidence>
<feature type="region of interest" description="Disordered" evidence="2">
    <location>
        <begin position="19"/>
        <end position="60"/>
    </location>
</feature>
<gene>
    <name evidence="3" type="ORF">CALCODRAFT_556828</name>
</gene>
<dbReference type="GO" id="GO:0005634">
    <property type="term" value="C:nucleus"/>
    <property type="evidence" value="ECO:0007669"/>
    <property type="project" value="TreeGrafter"/>
</dbReference>
<dbReference type="GO" id="GO:0045145">
    <property type="term" value="F:single-stranded DNA 5'-3' DNA exonuclease activity"/>
    <property type="evidence" value="ECO:0007669"/>
    <property type="project" value="InterPro"/>
</dbReference>
<feature type="compositionally biased region" description="Pro residues" evidence="2">
    <location>
        <begin position="29"/>
        <end position="57"/>
    </location>
</feature>
<evidence type="ECO:0000313" key="3">
    <source>
        <dbReference type="EMBL" id="KZT54630.1"/>
    </source>
</evidence>
<dbReference type="GO" id="GO:0036297">
    <property type="term" value="P:interstrand cross-link repair"/>
    <property type="evidence" value="ECO:0007669"/>
    <property type="project" value="TreeGrafter"/>
</dbReference>
<evidence type="ECO:0000256" key="1">
    <source>
        <dbReference type="ARBA" id="ARBA00009797"/>
    </source>
</evidence>
<feature type="region of interest" description="Disordered" evidence="2">
    <location>
        <begin position="443"/>
        <end position="467"/>
    </location>
</feature>
<dbReference type="FunCoup" id="A0A165EDM3">
    <property type="interactions" value="190"/>
</dbReference>
<dbReference type="GO" id="GO:0005739">
    <property type="term" value="C:mitochondrion"/>
    <property type="evidence" value="ECO:0007669"/>
    <property type="project" value="TreeGrafter"/>
</dbReference>
<sequence length="542" mass="60027">MSDDEYDLDFPALTDADLAQIDALSQPTPFSPAPIPEPEAAAPSPPPQAQPSMPAPGPSLLALFRSTRPLSVTDLTSPLWCEYQFSYSMLGRRDLPFSMRPGTIELPSGKEIVVNKDREKTGEKIKKKGSDVHKVLEREIHPVEVKVRAQTSEEYMGLRLVNMFTGVRSMLDFGYTREFPVFGYLHNQQITGIIDEIRRTAVPIPSESEQPSTQPSIVTFFSPTKPKPDAPPAPSHILRLLDHKTRMAPTLPETGSTTALAARLQLMLYKTLLDPLLARGPAAFDFESYFISSGLDEACPFGERFITSIHALVQDDDWPLLQEATCLRDMAAVWPRAVELLGANQVDDTLEVIYRLQPKKGRRAPKLPLVQSPPAAVQERGTPPLPDIIESDLPPDVVLLSSPPRSMPGAFHGPVDEAFSPDSDDQLGKNVDAQIMELVKQESMRPTPEEAADSAAPAPPVGAPEESRVLGSHKFPYSAPQIHLHIDDMLALWMGQRAPEGVDIEDVSRCWRCPYEDGCEWREMKAKEFKDNVRDKLDVAYG</sequence>
<dbReference type="EMBL" id="KV424010">
    <property type="protein sequence ID" value="KZT54630.1"/>
    <property type="molecule type" value="Genomic_DNA"/>
</dbReference>
<keyword evidence="4" id="KW-1185">Reference proteome</keyword>
<dbReference type="Pfam" id="PF09810">
    <property type="entry name" value="Exo5"/>
    <property type="match status" value="2"/>
</dbReference>
<dbReference type="PANTHER" id="PTHR14464">
    <property type="entry name" value="EXONUCLEASE V"/>
    <property type="match status" value="1"/>
</dbReference>
<name>A0A165EDM3_9BASI</name>
<comment type="similarity">
    <text evidence="1">Belongs to the EXO5 family.</text>
</comment>
<organism evidence="3 4">
    <name type="scientific">Calocera cornea HHB12733</name>
    <dbReference type="NCBI Taxonomy" id="1353952"/>
    <lineage>
        <taxon>Eukaryota</taxon>
        <taxon>Fungi</taxon>
        <taxon>Dikarya</taxon>
        <taxon>Basidiomycota</taxon>
        <taxon>Agaricomycotina</taxon>
        <taxon>Dacrymycetes</taxon>
        <taxon>Dacrymycetales</taxon>
        <taxon>Dacrymycetaceae</taxon>
        <taxon>Calocera</taxon>
    </lineage>
</organism>
<dbReference type="AlphaFoldDB" id="A0A165EDM3"/>
<dbReference type="PANTHER" id="PTHR14464:SF4">
    <property type="entry name" value="EXONUCLEASE V"/>
    <property type="match status" value="1"/>
</dbReference>